<evidence type="ECO:0000256" key="1">
    <source>
        <dbReference type="SAM" id="MobiDB-lite"/>
    </source>
</evidence>
<evidence type="ECO:0000313" key="3">
    <source>
        <dbReference type="Proteomes" id="UP000440578"/>
    </source>
</evidence>
<keyword evidence="3" id="KW-1185">Reference proteome</keyword>
<feature type="region of interest" description="Disordered" evidence="1">
    <location>
        <begin position="109"/>
        <end position="209"/>
    </location>
</feature>
<organism evidence="2 3">
    <name type="scientific">Amphibalanus amphitrite</name>
    <name type="common">Striped barnacle</name>
    <name type="synonym">Balanus amphitrite</name>
    <dbReference type="NCBI Taxonomy" id="1232801"/>
    <lineage>
        <taxon>Eukaryota</taxon>
        <taxon>Metazoa</taxon>
        <taxon>Ecdysozoa</taxon>
        <taxon>Arthropoda</taxon>
        <taxon>Crustacea</taxon>
        <taxon>Multicrustacea</taxon>
        <taxon>Cirripedia</taxon>
        <taxon>Thoracica</taxon>
        <taxon>Thoracicalcarea</taxon>
        <taxon>Balanomorpha</taxon>
        <taxon>Balanoidea</taxon>
        <taxon>Balanidae</taxon>
        <taxon>Amphibalaninae</taxon>
        <taxon>Amphibalanus</taxon>
    </lineage>
</organism>
<comment type="caution">
    <text evidence="2">The sequence shown here is derived from an EMBL/GenBank/DDBJ whole genome shotgun (WGS) entry which is preliminary data.</text>
</comment>
<dbReference type="OrthoDB" id="421226at2759"/>
<feature type="compositionally biased region" description="Polar residues" evidence="1">
    <location>
        <begin position="24"/>
        <end position="37"/>
    </location>
</feature>
<feature type="region of interest" description="Disordered" evidence="1">
    <location>
        <begin position="1"/>
        <end position="38"/>
    </location>
</feature>
<name>A0A6A4W5F6_AMPAM</name>
<accession>A0A6A4W5F6</accession>
<dbReference type="AlphaFoldDB" id="A0A6A4W5F6"/>
<dbReference type="Proteomes" id="UP000440578">
    <property type="component" value="Unassembled WGS sequence"/>
</dbReference>
<reference evidence="2 3" key="1">
    <citation type="submission" date="2019-07" db="EMBL/GenBank/DDBJ databases">
        <title>Draft genome assembly of a fouling barnacle, Amphibalanus amphitrite (Darwin, 1854): The first reference genome for Thecostraca.</title>
        <authorList>
            <person name="Kim W."/>
        </authorList>
    </citation>
    <scope>NUCLEOTIDE SEQUENCE [LARGE SCALE GENOMIC DNA]</scope>
    <source>
        <strain evidence="2">SNU_AA5</strain>
        <tissue evidence="2">Soma without cirri and trophi</tissue>
    </source>
</reference>
<dbReference type="EMBL" id="VIIS01001049">
    <property type="protein sequence ID" value="KAF0302546.1"/>
    <property type="molecule type" value="Genomic_DNA"/>
</dbReference>
<sequence>MELRVPSSLSASRYSPMSLPPQLENAQPSFSVETSDSLTEEDEILMEAQNLHPGGGARRLIRSSISEDREDGVIITKSLRNWAAASLETGGSLSLDSDWGRRLSRQAAIQADSESVTGHVHQYAASRAGSPPSTTSPSSVRTVAPSAPTPALGSGSRTPASVSRSSSWRNHRVSAQGSVIRCSAMIHRERTPTSPAAEAVGTASPRQRY</sequence>
<protein>
    <submittedName>
        <fullName evidence="2">Uncharacterized protein</fullName>
    </submittedName>
</protein>
<gene>
    <name evidence="2" type="ORF">FJT64_025355</name>
</gene>
<proteinExistence type="predicted"/>
<evidence type="ECO:0000313" key="2">
    <source>
        <dbReference type="EMBL" id="KAF0302546.1"/>
    </source>
</evidence>
<feature type="compositionally biased region" description="Low complexity" evidence="1">
    <location>
        <begin position="124"/>
        <end position="146"/>
    </location>
</feature>
<feature type="compositionally biased region" description="Low complexity" evidence="1">
    <location>
        <begin position="154"/>
        <end position="168"/>
    </location>
</feature>